<dbReference type="OrthoDB" id="1933476at2759"/>
<evidence type="ECO:0000259" key="9">
    <source>
        <dbReference type="Pfam" id="PF14380"/>
    </source>
</evidence>
<accession>A0A9Q1QJX6</accession>
<feature type="chain" id="PRO_5040298739" description="non-specific serine/threonine protein kinase" evidence="7">
    <location>
        <begin position="28"/>
        <end position="297"/>
    </location>
</feature>
<dbReference type="PANTHER" id="PTHR33355">
    <property type="entry name" value="WALL-ASSOCIATED RECEPTOR KINASE CARBOXY-TERMINAL PROTEIN-RELATED"/>
    <property type="match status" value="1"/>
</dbReference>
<dbReference type="Pfam" id="PF13947">
    <property type="entry name" value="GUB_WAK_bind"/>
    <property type="match status" value="1"/>
</dbReference>
<evidence type="ECO:0000256" key="3">
    <source>
        <dbReference type="ARBA" id="ARBA00022729"/>
    </source>
</evidence>
<dbReference type="GO" id="GO:0030247">
    <property type="term" value="F:polysaccharide binding"/>
    <property type="evidence" value="ECO:0007669"/>
    <property type="project" value="InterPro"/>
</dbReference>
<dbReference type="AlphaFoldDB" id="A0A9Q1QJX6"/>
<keyword evidence="4" id="KW-0325">Glycoprotein</keyword>
<keyword evidence="11" id="KW-1185">Reference proteome</keyword>
<dbReference type="Pfam" id="PF14380">
    <property type="entry name" value="WAK_assoc"/>
    <property type="match status" value="1"/>
</dbReference>
<evidence type="ECO:0000256" key="1">
    <source>
        <dbReference type="ARBA" id="ARBA00004167"/>
    </source>
</evidence>
<reference evidence="10" key="1">
    <citation type="submission" date="2022-04" db="EMBL/GenBank/DDBJ databases">
        <title>Carnegiea gigantea Genome sequencing and assembly v2.</title>
        <authorList>
            <person name="Copetti D."/>
            <person name="Sanderson M.J."/>
            <person name="Burquez A."/>
            <person name="Wojciechowski M.F."/>
        </authorList>
    </citation>
    <scope>NUCLEOTIDE SEQUENCE</scope>
    <source>
        <strain evidence="10">SGP5-SGP5p</strain>
        <tissue evidence="10">Aerial part</tissue>
    </source>
</reference>
<evidence type="ECO:0000313" key="10">
    <source>
        <dbReference type="EMBL" id="KAJ8445408.1"/>
    </source>
</evidence>
<comment type="caution">
    <text evidence="10">The sequence shown here is derived from an EMBL/GenBank/DDBJ whole genome shotgun (WGS) entry which is preliminary data.</text>
</comment>
<dbReference type="InterPro" id="IPR032872">
    <property type="entry name" value="WAK_assoc_C"/>
</dbReference>
<feature type="signal peptide" evidence="7">
    <location>
        <begin position="1"/>
        <end position="27"/>
    </location>
</feature>
<evidence type="ECO:0000259" key="8">
    <source>
        <dbReference type="Pfam" id="PF13947"/>
    </source>
</evidence>
<comment type="catalytic activity">
    <reaction evidence="5">
        <text>L-threonyl-[protein] + ATP = O-phospho-L-threonyl-[protein] + ADP + H(+)</text>
        <dbReference type="Rhea" id="RHEA:46608"/>
        <dbReference type="Rhea" id="RHEA-COMP:11060"/>
        <dbReference type="Rhea" id="RHEA-COMP:11605"/>
        <dbReference type="ChEBI" id="CHEBI:15378"/>
        <dbReference type="ChEBI" id="CHEBI:30013"/>
        <dbReference type="ChEBI" id="CHEBI:30616"/>
        <dbReference type="ChEBI" id="CHEBI:61977"/>
        <dbReference type="ChEBI" id="CHEBI:456216"/>
        <dbReference type="EC" id="2.7.11.1"/>
    </reaction>
</comment>
<dbReference type="EC" id="2.7.11.1" evidence="2"/>
<dbReference type="EMBL" id="JAKOGI010000077">
    <property type="protein sequence ID" value="KAJ8445408.1"/>
    <property type="molecule type" value="Genomic_DNA"/>
</dbReference>
<feature type="domain" description="Wall-associated receptor kinase C-terminal" evidence="9">
    <location>
        <begin position="207"/>
        <end position="259"/>
    </location>
</feature>
<dbReference type="GO" id="GO:0004674">
    <property type="term" value="F:protein serine/threonine kinase activity"/>
    <property type="evidence" value="ECO:0007669"/>
    <property type="project" value="UniProtKB-EC"/>
</dbReference>
<dbReference type="PANTHER" id="PTHR33355:SF10">
    <property type="entry name" value="EGF-LIKE DOMAIN-CONTAINING PROTEIN"/>
    <property type="match status" value="1"/>
</dbReference>
<dbReference type="InterPro" id="IPR025287">
    <property type="entry name" value="WAK_GUB"/>
</dbReference>
<sequence length="297" mass="32644">MMNQYTYVSLFSLLILFLLSLLSPVYSQLCPRFCGAIPLFYPFGGGPGCGDPRFTKYVTCNGRQLTLTTHTGSYPVTSIDYDHKVLFISDPTMSTCFYSQPSNGFSLDWDAPFSFHDSTVFALIDCSLDSSPVYKGAIAGNTSDVPECANTGTTLCSAIYSCQPISQLNVPISTCCVYAPMDLGPAFEMDLDKLHCKGYTAVYSFNGQETNPAAWKYGIALQYKFNVKNDYPEYCRNCEKSGGVCAYTGTYNSFTCNCPSAVNATVDCYLQSAALSGTEKFPPWSKEVLAIKQRNEQ</sequence>
<evidence type="ECO:0000256" key="5">
    <source>
        <dbReference type="ARBA" id="ARBA00047899"/>
    </source>
</evidence>
<protein>
    <recommendedName>
        <fullName evidence="2">non-specific serine/threonine protein kinase</fullName>
        <ecNumber evidence="2">2.7.11.1</ecNumber>
    </recommendedName>
</protein>
<gene>
    <name evidence="10" type="ORF">Cgig2_031221</name>
</gene>
<evidence type="ECO:0000256" key="7">
    <source>
        <dbReference type="SAM" id="SignalP"/>
    </source>
</evidence>
<proteinExistence type="predicted"/>
<comment type="subcellular location">
    <subcellularLocation>
        <location evidence="1">Membrane</location>
        <topology evidence="1">Single-pass membrane protein</topology>
    </subcellularLocation>
</comment>
<evidence type="ECO:0000313" key="11">
    <source>
        <dbReference type="Proteomes" id="UP001153076"/>
    </source>
</evidence>
<organism evidence="10 11">
    <name type="scientific">Carnegiea gigantea</name>
    <dbReference type="NCBI Taxonomy" id="171969"/>
    <lineage>
        <taxon>Eukaryota</taxon>
        <taxon>Viridiplantae</taxon>
        <taxon>Streptophyta</taxon>
        <taxon>Embryophyta</taxon>
        <taxon>Tracheophyta</taxon>
        <taxon>Spermatophyta</taxon>
        <taxon>Magnoliopsida</taxon>
        <taxon>eudicotyledons</taxon>
        <taxon>Gunneridae</taxon>
        <taxon>Pentapetalae</taxon>
        <taxon>Caryophyllales</taxon>
        <taxon>Cactineae</taxon>
        <taxon>Cactaceae</taxon>
        <taxon>Cactoideae</taxon>
        <taxon>Echinocereeae</taxon>
        <taxon>Carnegiea</taxon>
    </lineage>
</organism>
<dbReference type="Proteomes" id="UP001153076">
    <property type="component" value="Unassembled WGS sequence"/>
</dbReference>
<evidence type="ECO:0000256" key="6">
    <source>
        <dbReference type="ARBA" id="ARBA00048679"/>
    </source>
</evidence>
<comment type="catalytic activity">
    <reaction evidence="6">
        <text>L-seryl-[protein] + ATP = O-phospho-L-seryl-[protein] + ADP + H(+)</text>
        <dbReference type="Rhea" id="RHEA:17989"/>
        <dbReference type="Rhea" id="RHEA-COMP:9863"/>
        <dbReference type="Rhea" id="RHEA-COMP:11604"/>
        <dbReference type="ChEBI" id="CHEBI:15378"/>
        <dbReference type="ChEBI" id="CHEBI:29999"/>
        <dbReference type="ChEBI" id="CHEBI:30616"/>
        <dbReference type="ChEBI" id="CHEBI:83421"/>
        <dbReference type="ChEBI" id="CHEBI:456216"/>
        <dbReference type="EC" id="2.7.11.1"/>
    </reaction>
</comment>
<dbReference type="GO" id="GO:0016020">
    <property type="term" value="C:membrane"/>
    <property type="evidence" value="ECO:0007669"/>
    <property type="project" value="UniProtKB-SubCell"/>
</dbReference>
<name>A0A9Q1QJX6_9CARY</name>
<keyword evidence="3 7" id="KW-0732">Signal</keyword>
<feature type="domain" description="Wall-associated receptor kinase galacturonan-binding" evidence="8">
    <location>
        <begin position="30"/>
        <end position="90"/>
    </location>
</feature>
<evidence type="ECO:0000256" key="4">
    <source>
        <dbReference type="ARBA" id="ARBA00023180"/>
    </source>
</evidence>
<evidence type="ECO:0000256" key="2">
    <source>
        <dbReference type="ARBA" id="ARBA00012513"/>
    </source>
</evidence>